<feature type="transmembrane region" description="Helical" evidence="1">
    <location>
        <begin position="70"/>
        <end position="89"/>
    </location>
</feature>
<proteinExistence type="predicted"/>
<evidence type="ECO:0000313" key="3">
    <source>
        <dbReference type="Proteomes" id="UP001261125"/>
    </source>
</evidence>
<gene>
    <name evidence="2" type="ORF">RWH44_02360</name>
</gene>
<dbReference type="RefSeq" id="WP_316003325.1">
    <property type="nucleotide sequence ID" value="NZ_JAWDIT010000001.1"/>
</dbReference>
<reference evidence="2 3" key="1">
    <citation type="submission" date="2023-09" db="EMBL/GenBank/DDBJ databases">
        <title>Microbacterium fusihabitans sp. nov., Microbacterium phycihabitans sp. nov., and Microbacterium cervinum sp. nov., isolated from dried seaweeds of beach.</title>
        <authorList>
            <person name="Lee S.D."/>
        </authorList>
    </citation>
    <scope>NUCLEOTIDE SEQUENCE [LARGE SCALE GENOMIC DNA]</scope>
    <source>
        <strain evidence="2 3">KSW2-29</strain>
    </source>
</reference>
<comment type="caution">
    <text evidence="2">The sequence shown here is derived from an EMBL/GenBank/DDBJ whole genome shotgun (WGS) entry which is preliminary data.</text>
</comment>
<evidence type="ECO:0000256" key="1">
    <source>
        <dbReference type="SAM" id="Phobius"/>
    </source>
</evidence>
<keyword evidence="1" id="KW-0472">Membrane</keyword>
<keyword evidence="1" id="KW-0812">Transmembrane</keyword>
<keyword evidence="1" id="KW-1133">Transmembrane helix</keyword>
<evidence type="ECO:0000313" key="2">
    <source>
        <dbReference type="EMBL" id="MDU0344537.1"/>
    </source>
</evidence>
<sequence>MIAQGAVMEVGAFLAMPVLVMLDVDESGIGEHFHFALRYFQDNLYLLMVMSGIFGVLRVLGGVGILRNRLWGLVVTAVMCLVTLVLMIFMLPAGIADGLLSGGALVLIVVSWCGQRPLPGRKVAEGCGGGAPATGQ</sequence>
<keyword evidence="3" id="KW-1185">Reference proteome</keyword>
<accession>A0ABU3SIC6</accession>
<dbReference type="Proteomes" id="UP001261125">
    <property type="component" value="Unassembled WGS sequence"/>
</dbReference>
<feature type="transmembrane region" description="Helical" evidence="1">
    <location>
        <begin position="7"/>
        <end position="24"/>
    </location>
</feature>
<feature type="transmembrane region" description="Helical" evidence="1">
    <location>
        <begin position="44"/>
        <end position="63"/>
    </location>
</feature>
<protein>
    <submittedName>
        <fullName evidence="2">Uncharacterized protein</fullName>
    </submittedName>
</protein>
<dbReference type="EMBL" id="JAWDIT010000001">
    <property type="protein sequence ID" value="MDU0344537.1"/>
    <property type="molecule type" value="Genomic_DNA"/>
</dbReference>
<organism evidence="2 3">
    <name type="scientific">Microbacterium phycohabitans</name>
    <dbReference type="NCBI Taxonomy" id="3075993"/>
    <lineage>
        <taxon>Bacteria</taxon>
        <taxon>Bacillati</taxon>
        <taxon>Actinomycetota</taxon>
        <taxon>Actinomycetes</taxon>
        <taxon>Micrococcales</taxon>
        <taxon>Microbacteriaceae</taxon>
        <taxon>Microbacterium</taxon>
    </lineage>
</organism>
<name>A0ABU3SIC6_9MICO</name>